<dbReference type="EMBL" id="JACPUR010000031">
    <property type="protein sequence ID" value="MBI3128516.1"/>
    <property type="molecule type" value="Genomic_DNA"/>
</dbReference>
<feature type="domain" description="Leucine-binding protein" evidence="4">
    <location>
        <begin position="37"/>
        <end position="389"/>
    </location>
</feature>
<dbReference type="Gene3D" id="3.40.50.2300">
    <property type="match status" value="2"/>
</dbReference>
<dbReference type="PROSITE" id="PS51318">
    <property type="entry name" value="TAT"/>
    <property type="match status" value="1"/>
</dbReference>
<sequence length="427" mass="47888">MARMNRRKFMKGMGLIGGALALQTAPAFLREGLGQQPIKWGMITPTTGPYATEAFDQVEGTKIAIEDVNKAGGVDGRQVELLFRDDQFKWEQATTHALDLLDNHRVDFLSGAMVGPEEVRFNEISRKRKIIYANYPQHILSTPQNAKTMSPLFFTTNTTPYQLAASAATYIAENKLGKKIYVLADDYIWPKMFMPAWNSLSKKYDLKFDEKSTVSWVPFPTSMDYSANFPRILKAKPEILYVINWGGRQVAAAKQILEAGLHKDIKIVFANTDVTIPEAAGKGSYDGLYAGAMWHWTLSDRYPAAKEMNDKFLARRKRPSSGYGALAHDLTRLILDTAKETKLYQPKDHFKLAKALEGRKFKYTKGECQIRACDHVCISQVFFLQGQSKDQMKGEFDHLKIVGESTGEQNELSCEAKGLGGAASQRT</sequence>
<comment type="caution">
    <text evidence="5">The sequence shown here is derived from an EMBL/GenBank/DDBJ whole genome shotgun (WGS) entry which is preliminary data.</text>
</comment>
<dbReference type="InterPro" id="IPR028081">
    <property type="entry name" value="Leu-bd"/>
</dbReference>
<evidence type="ECO:0000313" key="5">
    <source>
        <dbReference type="EMBL" id="MBI3128516.1"/>
    </source>
</evidence>
<dbReference type="Proteomes" id="UP000782312">
    <property type="component" value="Unassembled WGS sequence"/>
</dbReference>
<protein>
    <submittedName>
        <fullName evidence="5">ABC transporter substrate-binding protein</fullName>
    </submittedName>
</protein>
<feature type="region of interest" description="Disordered" evidence="3">
    <location>
        <begin position="406"/>
        <end position="427"/>
    </location>
</feature>
<dbReference type="PANTHER" id="PTHR30483">
    <property type="entry name" value="LEUCINE-SPECIFIC-BINDING PROTEIN"/>
    <property type="match status" value="1"/>
</dbReference>
<dbReference type="InterPro" id="IPR028082">
    <property type="entry name" value="Peripla_BP_I"/>
</dbReference>
<comment type="similarity">
    <text evidence="1">Belongs to the leucine-binding protein family.</text>
</comment>
<dbReference type="InterPro" id="IPR051010">
    <property type="entry name" value="BCAA_transport"/>
</dbReference>
<evidence type="ECO:0000256" key="2">
    <source>
        <dbReference type="ARBA" id="ARBA00022729"/>
    </source>
</evidence>
<proteinExistence type="inferred from homology"/>
<evidence type="ECO:0000259" key="4">
    <source>
        <dbReference type="Pfam" id="PF13458"/>
    </source>
</evidence>
<evidence type="ECO:0000256" key="1">
    <source>
        <dbReference type="ARBA" id="ARBA00010062"/>
    </source>
</evidence>
<dbReference type="SUPFAM" id="SSF53822">
    <property type="entry name" value="Periplasmic binding protein-like I"/>
    <property type="match status" value="1"/>
</dbReference>
<dbReference type="AlphaFoldDB" id="A0A932MQX3"/>
<dbReference type="PANTHER" id="PTHR30483:SF6">
    <property type="entry name" value="PERIPLASMIC BINDING PROTEIN OF ABC TRANSPORTER FOR NATURAL AMINO ACIDS"/>
    <property type="match status" value="1"/>
</dbReference>
<evidence type="ECO:0000313" key="6">
    <source>
        <dbReference type="Proteomes" id="UP000782312"/>
    </source>
</evidence>
<evidence type="ECO:0000256" key="3">
    <source>
        <dbReference type="SAM" id="MobiDB-lite"/>
    </source>
</evidence>
<name>A0A932MQX3_UNCTE</name>
<dbReference type="InterPro" id="IPR006311">
    <property type="entry name" value="TAT_signal"/>
</dbReference>
<dbReference type="Pfam" id="PF13458">
    <property type="entry name" value="Peripla_BP_6"/>
    <property type="match status" value="1"/>
</dbReference>
<gene>
    <name evidence="5" type="ORF">HYZ11_13000</name>
</gene>
<organism evidence="5 6">
    <name type="scientific">Tectimicrobiota bacterium</name>
    <dbReference type="NCBI Taxonomy" id="2528274"/>
    <lineage>
        <taxon>Bacteria</taxon>
        <taxon>Pseudomonadati</taxon>
        <taxon>Nitrospinota/Tectimicrobiota group</taxon>
        <taxon>Candidatus Tectimicrobiota</taxon>
    </lineage>
</organism>
<keyword evidence="2" id="KW-0732">Signal</keyword>
<accession>A0A932MQX3</accession>
<reference evidence="5" key="1">
    <citation type="submission" date="2020-07" db="EMBL/GenBank/DDBJ databases">
        <title>Huge and variable diversity of episymbiotic CPR bacteria and DPANN archaea in groundwater ecosystems.</title>
        <authorList>
            <person name="He C.Y."/>
            <person name="Keren R."/>
            <person name="Whittaker M."/>
            <person name="Farag I.F."/>
            <person name="Doudna J."/>
            <person name="Cate J.H.D."/>
            <person name="Banfield J.F."/>
        </authorList>
    </citation>
    <scope>NUCLEOTIDE SEQUENCE</scope>
    <source>
        <strain evidence="5">NC_groundwater_763_Ag_S-0.2um_68_21</strain>
    </source>
</reference>